<sequence length="891" mass="98269">MKCSTIQNLLYLFLILDISITVNVAGDSPPPFTPTENIAIDCGSPNDNIGLGGRVWTGDSMPKFSLVESENNKSVSSKAFQQVPSSLGQVPFATARASNSEFTYVIPLTSGQKFIRLYFFPTSYPSFDPSKALFSVKAGDITLLKNFSATLHAQGEETLIKEFCVNLEGGKGLNLTFIPSPDISDSYAFVNGIEIVSMPNNLYYRPANDEGVKFIGQSQGSLYTVGNNTALELMNRINVGGKQISPEDDTGMYRLWSVDDDYLTEAPSGALPVGVSINLNYSDDKPSFSAPDVVYTTARTMGMNSTLNEHYNLTWEFPVDSGFNYFVRLHFCEFQIEITQPDDRVFDIFIANITAETDMDVISRSGGRGVPTYNDYVVGMGLKGNEKKQNLSIALHPAPRWKTRFSDAILNGVEIFKLSNNGNLGGLNPDPDPEPTTPPITVPQSSQHGKHEKKKATIIGGGVGISGFVLLFLLCFFIIKRRMRVKDVTSSYGGSAFGGQFSNSNKSIKSNNSSSLPSDICRLFPIAELKAATNNFDTIFIIGVGGFGRVYKGFINGGATPVAIKRLDPESRQGALEFRTEIEMLSQLRYLHLVSLIGYCNDDNEMILVYDFMAHGTLRDHLYNTENPHLPWKQRLEICIGAARGLQYLHSGANHIIIHRDVKTTNILLDEKWVAKVSDFGLSKVGPTNMSKAYVSTLVKGSFGYLDPEYYRRQQLTEKSDVYSFGVVLCEVLCAKPPINRLAEKRQVSLAMWAQECYRNGTLYQIIDPFLRGKIAPECLKKYAEVAISCLHDEGIKRPSMNDVVWGLEFALQLQESAEEEIKFGGDGIEIDAGDGDDAPRFHVFECADVSGEGFSRFSVAPTDEHISATKDSEVLISGAVFSELKNPQGR</sequence>
<keyword evidence="7" id="KW-0418">Kinase</keyword>
<keyword evidence="3" id="KW-0808">Transferase</keyword>
<dbReference type="FunFam" id="3.30.200.20:FF:000645">
    <property type="entry name" value="Receptor-like protein kinase FERONIA"/>
    <property type="match status" value="1"/>
</dbReference>
<evidence type="ECO:0000256" key="1">
    <source>
        <dbReference type="ARBA" id="ARBA00004479"/>
    </source>
</evidence>
<dbReference type="InterPro" id="IPR011009">
    <property type="entry name" value="Kinase-like_dom_sf"/>
</dbReference>
<dbReference type="AlphaFoldDB" id="A0A8J5YVC9"/>
<comment type="subcellular location">
    <subcellularLocation>
        <location evidence="1">Membrane</location>
        <topology evidence="1">Single-pass type I membrane protein</topology>
    </subcellularLocation>
</comment>
<dbReference type="InterPro" id="IPR000719">
    <property type="entry name" value="Prot_kinase_dom"/>
</dbReference>
<keyword evidence="11" id="KW-0325">Glycoprotein</keyword>
<dbReference type="SMART" id="SM00220">
    <property type="entry name" value="S_TKc"/>
    <property type="match status" value="1"/>
</dbReference>
<dbReference type="PROSITE" id="PS50011">
    <property type="entry name" value="PROTEIN_KINASE_DOM"/>
    <property type="match status" value="1"/>
</dbReference>
<evidence type="ECO:0000313" key="18">
    <source>
        <dbReference type="Proteomes" id="UP000701853"/>
    </source>
</evidence>
<dbReference type="GO" id="GO:0004714">
    <property type="term" value="F:transmembrane receptor protein tyrosine kinase activity"/>
    <property type="evidence" value="ECO:0007669"/>
    <property type="project" value="InterPro"/>
</dbReference>
<keyword evidence="4 14" id="KW-0812">Transmembrane</keyword>
<dbReference type="Gene3D" id="2.60.120.430">
    <property type="entry name" value="Galactose-binding lectin"/>
    <property type="match status" value="2"/>
</dbReference>
<dbReference type="SUPFAM" id="SSF56112">
    <property type="entry name" value="Protein kinase-like (PK-like)"/>
    <property type="match status" value="1"/>
</dbReference>
<dbReference type="PROSITE" id="PS00108">
    <property type="entry name" value="PROTEIN_KINASE_ST"/>
    <property type="match status" value="1"/>
</dbReference>
<feature type="transmembrane region" description="Helical" evidence="14">
    <location>
        <begin position="458"/>
        <end position="479"/>
    </location>
</feature>
<evidence type="ECO:0000256" key="4">
    <source>
        <dbReference type="ARBA" id="ARBA00022692"/>
    </source>
</evidence>
<dbReference type="InterPro" id="IPR017441">
    <property type="entry name" value="Protein_kinase_ATP_BS"/>
</dbReference>
<dbReference type="CDD" id="cd14066">
    <property type="entry name" value="STKc_IRAK"/>
    <property type="match status" value="1"/>
</dbReference>
<feature type="domain" description="Protein kinase" evidence="16">
    <location>
        <begin position="536"/>
        <end position="811"/>
    </location>
</feature>
<evidence type="ECO:0000256" key="7">
    <source>
        <dbReference type="ARBA" id="ARBA00022777"/>
    </source>
</evidence>
<dbReference type="FunFam" id="1.10.510.10:FF:000252">
    <property type="entry name" value="Receptor-like protein kinase FERONIA"/>
    <property type="match status" value="1"/>
</dbReference>
<dbReference type="Gene3D" id="1.10.510.10">
    <property type="entry name" value="Transferase(Phosphotransferase) domain 1"/>
    <property type="match status" value="1"/>
</dbReference>
<dbReference type="Proteomes" id="UP000701853">
    <property type="component" value="Chromosome 7"/>
</dbReference>
<gene>
    <name evidence="17" type="ORF">CXB51_017705</name>
</gene>
<evidence type="ECO:0000256" key="5">
    <source>
        <dbReference type="ARBA" id="ARBA00022729"/>
    </source>
</evidence>
<evidence type="ECO:0000256" key="10">
    <source>
        <dbReference type="ARBA" id="ARBA00023136"/>
    </source>
</evidence>
<evidence type="ECO:0000256" key="12">
    <source>
        <dbReference type="PROSITE-ProRule" id="PRU10141"/>
    </source>
</evidence>
<dbReference type="Gene3D" id="3.30.200.20">
    <property type="entry name" value="Phosphorylase Kinase, domain 1"/>
    <property type="match status" value="1"/>
</dbReference>
<keyword evidence="6 12" id="KW-0547">Nucleotide-binding</keyword>
<feature type="binding site" evidence="12">
    <location>
        <position position="565"/>
    </location>
    <ligand>
        <name>ATP</name>
        <dbReference type="ChEBI" id="CHEBI:30616"/>
    </ligand>
</feature>
<dbReference type="InterPro" id="IPR024788">
    <property type="entry name" value="Malectin-like_Carb-bd_dom"/>
</dbReference>
<dbReference type="Pfam" id="PF12819">
    <property type="entry name" value="Malectin_like"/>
    <property type="match status" value="1"/>
</dbReference>
<evidence type="ECO:0000256" key="2">
    <source>
        <dbReference type="ARBA" id="ARBA00022527"/>
    </source>
</evidence>
<keyword evidence="5 15" id="KW-0732">Signal</keyword>
<keyword evidence="8 12" id="KW-0067">ATP-binding</keyword>
<organism evidence="17 18">
    <name type="scientific">Gossypium anomalum</name>
    <dbReference type="NCBI Taxonomy" id="47600"/>
    <lineage>
        <taxon>Eukaryota</taxon>
        <taxon>Viridiplantae</taxon>
        <taxon>Streptophyta</taxon>
        <taxon>Embryophyta</taxon>
        <taxon>Tracheophyta</taxon>
        <taxon>Spermatophyta</taxon>
        <taxon>Magnoliopsida</taxon>
        <taxon>eudicotyledons</taxon>
        <taxon>Gunneridae</taxon>
        <taxon>Pentapetalae</taxon>
        <taxon>rosids</taxon>
        <taxon>malvids</taxon>
        <taxon>Malvales</taxon>
        <taxon>Malvaceae</taxon>
        <taxon>Malvoideae</taxon>
        <taxon>Gossypium</taxon>
    </lineage>
</organism>
<dbReference type="PANTHER" id="PTHR34590">
    <property type="entry name" value="OS03G0124300 PROTEIN-RELATED"/>
    <property type="match status" value="1"/>
</dbReference>
<dbReference type="InterPro" id="IPR045272">
    <property type="entry name" value="ANXUR1/2-like"/>
</dbReference>
<dbReference type="GO" id="GO:0016020">
    <property type="term" value="C:membrane"/>
    <property type="evidence" value="ECO:0007669"/>
    <property type="project" value="UniProtKB-SubCell"/>
</dbReference>
<dbReference type="GO" id="GO:0010038">
    <property type="term" value="P:response to metal ion"/>
    <property type="evidence" value="ECO:0007669"/>
    <property type="project" value="UniProtKB-ARBA"/>
</dbReference>
<feature type="chain" id="PRO_5035287659" description="Protein kinase domain-containing protein" evidence="15">
    <location>
        <begin position="27"/>
        <end position="891"/>
    </location>
</feature>
<evidence type="ECO:0000256" key="13">
    <source>
        <dbReference type="SAM" id="MobiDB-lite"/>
    </source>
</evidence>
<evidence type="ECO:0000256" key="8">
    <source>
        <dbReference type="ARBA" id="ARBA00022840"/>
    </source>
</evidence>
<dbReference type="OrthoDB" id="1720310at2759"/>
<proteinExistence type="predicted"/>
<evidence type="ECO:0000256" key="9">
    <source>
        <dbReference type="ARBA" id="ARBA00022989"/>
    </source>
</evidence>
<dbReference type="FunFam" id="2.60.120.430:FF:000003">
    <property type="entry name" value="FERONIA receptor-like kinase"/>
    <property type="match status" value="1"/>
</dbReference>
<keyword evidence="18" id="KW-1185">Reference proteome</keyword>
<dbReference type="InterPro" id="IPR008271">
    <property type="entry name" value="Ser/Thr_kinase_AS"/>
</dbReference>
<keyword evidence="9 14" id="KW-1133">Transmembrane helix</keyword>
<keyword evidence="2" id="KW-0723">Serine/threonine-protein kinase</keyword>
<protein>
    <recommendedName>
        <fullName evidence="16">Protein kinase domain-containing protein</fullName>
    </recommendedName>
</protein>
<name>A0A8J5YVC9_9ROSI</name>
<dbReference type="FunFam" id="2.60.120.430:FF:000007">
    <property type="entry name" value="FERONIA receptor-like kinase"/>
    <property type="match status" value="1"/>
</dbReference>
<evidence type="ECO:0000256" key="11">
    <source>
        <dbReference type="ARBA" id="ARBA00023180"/>
    </source>
</evidence>
<dbReference type="Pfam" id="PF07714">
    <property type="entry name" value="PK_Tyr_Ser-Thr"/>
    <property type="match status" value="1"/>
</dbReference>
<keyword evidence="10 14" id="KW-0472">Membrane</keyword>
<reference evidence="17 18" key="1">
    <citation type="journal article" date="2021" name="bioRxiv">
        <title>The Gossypium anomalum genome as a resource for cotton improvement and evolutionary analysis of hybrid incompatibility.</title>
        <authorList>
            <person name="Grover C.E."/>
            <person name="Yuan D."/>
            <person name="Arick M.A."/>
            <person name="Miller E.R."/>
            <person name="Hu G."/>
            <person name="Peterson D.G."/>
            <person name="Wendel J.F."/>
            <person name="Udall J.A."/>
        </authorList>
    </citation>
    <scope>NUCLEOTIDE SEQUENCE [LARGE SCALE GENOMIC DNA]</scope>
    <source>
        <strain evidence="17">JFW-Udall</strain>
        <tissue evidence="17">Leaf</tissue>
    </source>
</reference>
<feature type="signal peptide" evidence="15">
    <location>
        <begin position="1"/>
        <end position="26"/>
    </location>
</feature>
<accession>A0A8J5YVC9</accession>
<evidence type="ECO:0000256" key="6">
    <source>
        <dbReference type="ARBA" id="ARBA00022741"/>
    </source>
</evidence>
<evidence type="ECO:0000259" key="16">
    <source>
        <dbReference type="PROSITE" id="PS50011"/>
    </source>
</evidence>
<feature type="region of interest" description="Disordered" evidence="13">
    <location>
        <begin position="424"/>
        <end position="453"/>
    </location>
</feature>
<dbReference type="GO" id="GO:0005524">
    <property type="term" value="F:ATP binding"/>
    <property type="evidence" value="ECO:0007669"/>
    <property type="project" value="UniProtKB-UniRule"/>
</dbReference>
<dbReference type="PROSITE" id="PS00107">
    <property type="entry name" value="PROTEIN_KINASE_ATP"/>
    <property type="match status" value="1"/>
</dbReference>
<dbReference type="GO" id="GO:0004674">
    <property type="term" value="F:protein serine/threonine kinase activity"/>
    <property type="evidence" value="ECO:0007669"/>
    <property type="project" value="UniProtKB-KW"/>
</dbReference>
<evidence type="ECO:0000256" key="15">
    <source>
        <dbReference type="SAM" id="SignalP"/>
    </source>
</evidence>
<dbReference type="EMBL" id="JAHUZN010000007">
    <property type="protein sequence ID" value="KAG8489737.1"/>
    <property type="molecule type" value="Genomic_DNA"/>
</dbReference>
<evidence type="ECO:0000256" key="14">
    <source>
        <dbReference type="SAM" id="Phobius"/>
    </source>
</evidence>
<comment type="caution">
    <text evidence="17">The sequence shown here is derived from an EMBL/GenBank/DDBJ whole genome shotgun (WGS) entry which is preliminary data.</text>
</comment>
<dbReference type="PANTHER" id="PTHR34590:SF15">
    <property type="entry name" value="PROTEIN KINASE DOMAIN-CONTAINING PROTEIN"/>
    <property type="match status" value="1"/>
</dbReference>
<evidence type="ECO:0000313" key="17">
    <source>
        <dbReference type="EMBL" id="KAG8489737.1"/>
    </source>
</evidence>
<evidence type="ECO:0000256" key="3">
    <source>
        <dbReference type="ARBA" id="ARBA00022679"/>
    </source>
</evidence>
<dbReference type="InterPro" id="IPR001245">
    <property type="entry name" value="Ser-Thr/Tyr_kinase_cat_dom"/>
</dbReference>